<dbReference type="InterPro" id="IPR004879">
    <property type="entry name" value="Ssp411-like_TRX"/>
</dbReference>
<sequence length="536" mass="59078">MDDETLVEWHEWGPAPFEEARAADRPVLLSLTAPWCHWCARMDEEAYSNPSVAANIHDDFVPVRVDIDRHPRVRERYQMGGFPSTVVLTPSGDIVSGATYMTTENLRTVLERVREVWDERGEDAGRVPRALRDPEPPRGHLDGEVEGHMLEQVRSAFDEEYGGWGVDAKFPLPRTVEFALKRDRDRALRTLEAVHTHLYDTYGGGFYRYATGRDWSDPHREKLLDENAAVARAFANAYLYTGETTYRDAALGTRDYLTTTLWSGDAFAGSQAGGDYYTLEASEREAADPPHVDGTVFADRNGLAVDALLRLHAYTDDEAAGRYARRALDHVRETLVDDGAVAHYARSEGERGLLADQARVLGALVTAGQVLDPDYFEAARSVADWTVDRRLDDGTFTDGPQTGPALLSRPLRPLETTVELADALVDLSLATGEERYRTVAEDALSAFAGARHRMGVEVAGYATAASRVVRDPLVVRVADAPGSDLHRAAWRVADHEKVVVPGADGEPGTARVVVDGEAADPVETPAELDRRVRQSS</sequence>
<name>A0ABD5UDM2_9EURY</name>
<protein>
    <submittedName>
        <fullName evidence="3">DUF255 domain-containing protein</fullName>
    </submittedName>
</protein>
<dbReference type="SUPFAM" id="SSF48208">
    <property type="entry name" value="Six-hairpin glycosidases"/>
    <property type="match status" value="1"/>
</dbReference>
<feature type="domain" description="Thioredoxin" evidence="2">
    <location>
        <begin position="1"/>
        <end position="115"/>
    </location>
</feature>
<evidence type="ECO:0000259" key="2">
    <source>
        <dbReference type="PROSITE" id="PS51352"/>
    </source>
</evidence>
<dbReference type="Pfam" id="PF03190">
    <property type="entry name" value="Thioredox_DsbH"/>
    <property type="match status" value="1"/>
</dbReference>
<dbReference type="EMBL" id="JBHSXM010000001">
    <property type="protein sequence ID" value="MFC6837635.1"/>
    <property type="molecule type" value="Genomic_DNA"/>
</dbReference>
<organism evidence="3 4">
    <name type="scientific">Halomarina ordinaria</name>
    <dbReference type="NCBI Taxonomy" id="3033939"/>
    <lineage>
        <taxon>Archaea</taxon>
        <taxon>Methanobacteriati</taxon>
        <taxon>Methanobacteriota</taxon>
        <taxon>Stenosarchaea group</taxon>
        <taxon>Halobacteria</taxon>
        <taxon>Halobacteriales</taxon>
        <taxon>Natronomonadaceae</taxon>
        <taxon>Halomarina</taxon>
    </lineage>
</organism>
<dbReference type="InterPro" id="IPR008928">
    <property type="entry name" value="6-hairpin_glycosidase_sf"/>
</dbReference>
<dbReference type="AlphaFoldDB" id="A0ABD5UDM2"/>
<reference evidence="3 4" key="1">
    <citation type="journal article" date="2019" name="Int. J. Syst. Evol. Microbiol.">
        <title>The Global Catalogue of Microorganisms (GCM) 10K type strain sequencing project: providing services to taxonomists for standard genome sequencing and annotation.</title>
        <authorList>
            <consortium name="The Broad Institute Genomics Platform"/>
            <consortium name="The Broad Institute Genome Sequencing Center for Infectious Disease"/>
            <person name="Wu L."/>
            <person name="Ma J."/>
        </authorList>
    </citation>
    <scope>NUCLEOTIDE SEQUENCE [LARGE SCALE GENOMIC DNA]</scope>
    <source>
        <strain evidence="3 4">PSRA2</strain>
    </source>
</reference>
<dbReference type="Gene3D" id="3.40.30.10">
    <property type="entry name" value="Glutaredoxin"/>
    <property type="match status" value="1"/>
</dbReference>
<evidence type="ECO:0000256" key="1">
    <source>
        <dbReference type="SAM" id="MobiDB-lite"/>
    </source>
</evidence>
<proteinExistence type="predicted"/>
<dbReference type="SUPFAM" id="SSF52833">
    <property type="entry name" value="Thioredoxin-like"/>
    <property type="match status" value="1"/>
</dbReference>
<keyword evidence="4" id="KW-1185">Reference proteome</keyword>
<dbReference type="PROSITE" id="PS51352">
    <property type="entry name" value="THIOREDOXIN_2"/>
    <property type="match status" value="1"/>
</dbReference>
<gene>
    <name evidence="3" type="ORF">ACFQHK_14155</name>
</gene>
<feature type="compositionally biased region" description="Basic and acidic residues" evidence="1">
    <location>
        <begin position="527"/>
        <end position="536"/>
    </location>
</feature>
<evidence type="ECO:0000313" key="3">
    <source>
        <dbReference type="EMBL" id="MFC6837635.1"/>
    </source>
</evidence>
<dbReference type="RefSeq" id="WP_304449299.1">
    <property type="nucleotide sequence ID" value="NZ_JARRAH010000001.1"/>
</dbReference>
<dbReference type="Gene3D" id="1.50.10.20">
    <property type="match status" value="1"/>
</dbReference>
<comment type="caution">
    <text evidence="3">The sequence shown here is derived from an EMBL/GenBank/DDBJ whole genome shotgun (WGS) entry which is preliminary data.</text>
</comment>
<dbReference type="InterPro" id="IPR024705">
    <property type="entry name" value="Ssp411"/>
</dbReference>
<dbReference type="Proteomes" id="UP001596406">
    <property type="component" value="Unassembled WGS sequence"/>
</dbReference>
<accession>A0ABD5UDM2</accession>
<dbReference type="PANTHER" id="PTHR42899:SF1">
    <property type="entry name" value="SPERMATOGENESIS-ASSOCIATED PROTEIN 20"/>
    <property type="match status" value="1"/>
</dbReference>
<feature type="region of interest" description="Disordered" evidence="1">
    <location>
        <begin position="516"/>
        <end position="536"/>
    </location>
</feature>
<dbReference type="InterPro" id="IPR036249">
    <property type="entry name" value="Thioredoxin-like_sf"/>
</dbReference>
<evidence type="ECO:0000313" key="4">
    <source>
        <dbReference type="Proteomes" id="UP001596406"/>
    </source>
</evidence>
<dbReference type="InterPro" id="IPR013766">
    <property type="entry name" value="Thioredoxin_domain"/>
</dbReference>
<dbReference type="PANTHER" id="PTHR42899">
    <property type="entry name" value="SPERMATOGENESIS-ASSOCIATED PROTEIN 20"/>
    <property type="match status" value="1"/>
</dbReference>